<feature type="chain" id="PRO_5018986854" description="RxLR effector protein" evidence="2">
    <location>
        <begin position="25"/>
        <end position="162"/>
    </location>
</feature>
<reference evidence="3 4" key="1">
    <citation type="journal article" date="2018" name="Evol. Lett.">
        <title>Horizontal gene cluster transfer increased hallucinogenic mushroom diversity.</title>
        <authorList>
            <person name="Reynolds H.T."/>
            <person name="Vijayakumar V."/>
            <person name="Gluck-Thaler E."/>
            <person name="Korotkin H.B."/>
            <person name="Matheny P.B."/>
            <person name="Slot J.C."/>
        </authorList>
    </citation>
    <scope>NUCLEOTIDE SEQUENCE [LARGE SCALE GENOMIC DNA]</scope>
    <source>
        <strain evidence="3 4">2629</strain>
    </source>
</reference>
<keyword evidence="4" id="KW-1185">Reference proteome</keyword>
<dbReference type="InParanoid" id="A0A409YRY9"/>
<feature type="signal peptide" evidence="2">
    <location>
        <begin position="1"/>
        <end position="24"/>
    </location>
</feature>
<comment type="caution">
    <text evidence="3">The sequence shown here is derived from an EMBL/GenBank/DDBJ whole genome shotgun (WGS) entry which is preliminary data.</text>
</comment>
<feature type="region of interest" description="Disordered" evidence="1">
    <location>
        <begin position="138"/>
        <end position="162"/>
    </location>
</feature>
<evidence type="ECO:0000256" key="1">
    <source>
        <dbReference type="SAM" id="MobiDB-lite"/>
    </source>
</evidence>
<evidence type="ECO:0000256" key="2">
    <source>
        <dbReference type="SAM" id="SignalP"/>
    </source>
</evidence>
<sequence>MKLAFTTLLVAGVELALLANVGSAYPTAPSSSSQLAARASSYGRGDVMFSRSMSESINDFSTRSLIEELKGRVERRETALYRRWTDQEKLEHLKKKLAAAEAKKDISKTLKYKTQITALEKKIQAKGAVVGTIAGKHSTTQGGAGGGADLSADTAGADSAAV</sequence>
<protein>
    <recommendedName>
        <fullName evidence="5">RxLR effector protein</fullName>
    </recommendedName>
</protein>
<name>A0A409YRY9_9AGAR</name>
<dbReference type="Proteomes" id="UP000284842">
    <property type="component" value="Unassembled WGS sequence"/>
</dbReference>
<proteinExistence type="predicted"/>
<evidence type="ECO:0008006" key="5">
    <source>
        <dbReference type="Google" id="ProtNLM"/>
    </source>
</evidence>
<dbReference type="AlphaFoldDB" id="A0A409YRY9"/>
<dbReference type="EMBL" id="NHTK01000758">
    <property type="protein sequence ID" value="PPR05758.1"/>
    <property type="molecule type" value="Genomic_DNA"/>
</dbReference>
<evidence type="ECO:0000313" key="3">
    <source>
        <dbReference type="EMBL" id="PPR05758.1"/>
    </source>
</evidence>
<gene>
    <name evidence="3" type="ORF">CVT24_006824</name>
</gene>
<feature type="compositionally biased region" description="Low complexity" evidence="1">
    <location>
        <begin position="149"/>
        <end position="162"/>
    </location>
</feature>
<evidence type="ECO:0000313" key="4">
    <source>
        <dbReference type="Proteomes" id="UP000284842"/>
    </source>
</evidence>
<accession>A0A409YRY9</accession>
<organism evidence="3 4">
    <name type="scientific">Panaeolus cyanescens</name>
    <dbReference type="NCBI Taxonomy" id="181874"/>
    <lineage>
        <taxon>Eukaryota</taxon>
        <taxon>Fungi</taxon>
        <taxon>Dikarya</taxon>
        <taxon>Basidiomycota</taxon>
        <taxon>Agaricomycotina</taxon>
        <taxon>Agaricomycetes</taxon>
        <taxon>Agaricomycetidae</taxon>
        <taxon>Agaricales</taxon>
        <taxon>Agaricineae</taxon>
        <taxon>Galeropsidaceae</taxon>
        <taxon>Panaeolus</taxon>
    </lineage>
</organism>
<keyword evidence="2" id="KW-0732">Signal</keyword>